<dbReference type="InterPro" id="IPR053191">
    <property type="entry name" value="DcsG_Biosynth_Enzyme"/>
</dbReference>
<keyword evidence="2" id="KW-1185">Reference proteome</keyword>
<evidence type="ECO:0008006" key="3">
    <source>
        <dbReference type="Google" id="ProtNLM"/>
    </source>
</evidence>
<dbReference type="PANTHER" id="PTHR39217">
    <property type="match status" value="1"/>
</dbReference>
<dbReference type="EMBL" id="SZZH01000003">
    <property type="protein sequence ID" value="TKV58414.1"/>
    <property type="molecule type" value="Genomic_DNA"/>
</dbReference>
<dbReference type="OrthoDB" id="3373978at2"/>
<evidence type="ECO:0000313" key="1">
    <source>
        <dbReference type="EMBL" id="TKV58414.1"/>
    </source>
</evidence>
<organism evidence="1 2">
    <name type="scientific">Nakamurella flava</name>
    <dbReference type="NCBI Taxonomy" id="2576308"/>
    <lineage>
        <taxon>Bacteria</taxon>
        <taxon>Bacillati</taxon>
        <taxon>Actinomycetota</taxon>
        <taxon>Actinomycetes</taxon>
        <taxon>Nakamurellales</taxon>
        <taxon>Nakamurellaceae</taxon>
        <taxon>Nakamurella</taxon>
    </lineage>
</organism>
<dbReference type="Proteomes" id="UP000306985">
    <property type="component" value="Unassembled WGS sequence"/>
</dbReference>
<proteinExistence type="predicted"/>
<accession>A0A4U6QDZ2</accession>
<gene>
    <name evidence="1" type="ORF">FDO65_12650</name>
</gene>
<reference evidence="1 2" key="1">
    <citation type="submission" date="2019-05" db="EMBL/GenBank/DDBJ databases">
        <title>Nakamurella sp. N5BH11, whole genome shotgun sequence.</title>
        <authorList>
            <person name="Tuo L."/>
        </authorList>
    </citation>
    <scope>NUCLEOTIDE SEQUENCE [LARGE SCALE GENOMIC DNA]</scope>
    <source>
        <strain evidence="1 2">N5BH11</strain>
    </source>
</reference>
<dbReference type="PANTHER" id="PTHR39217:SF1">
    <property type="entry name" value="GLUTATHIONE SYNTHETASE"/>
    <property type="match status" value="1"/>
</dbReference>
<dbReference type="AlphaFoldDB" id="A0A4U6QDZ2"/>
<dbReference type="SUPFAM" id="SSF56059">
    <property type="entry name" value="Glutathione synthetase ATP-binding domain-like"/>
    <property type="match status" value="1"/>
</dbReference>
<sequence length="292" mass="30956">MRIAIVSSARARGTDDDEPLLLPALARAGAAADVVDWDDATVDWAAYDLAVLRSTWDYTFHHQKFLAWTEQVAAVTRLRNGPPVVRWNSDKTYLTDLAAAGVPIVPTTVLRPGDPIELPTDGELVVKPTISAGSRDTARYRPTELDQATDHARRLLDDGRAVLVQPYQAAVDDAGETALLFLGGTFSHAARKGPLLSAGGAITDKLFALEQMSPRTATAAQLDVAARALACAADAVPGGDELLYARVDVVPGPGGEPLLLELELVEPSVFLPQAPDGTADRFAAAMVTAART</sequence>
<comment type="caution">
    <text evidence="1">The sequence shown here is derived from an EMBL/GenBank/DDBJ whole genome shotgun (WGS) entry which is preliminary data.</text>
</comment>
<dbReference type="RefSeq" id="WP_137450077.1">
    <property type="nucleotide sequence ID" value="NZ_SZZH01000003.1"/>
</dbReference>
<protein>
    <recommendedName>
        <fullName evidence="3">ATP-grasp domain-containing protein</fullName>
    </recommendedName>
</protein>
<name>A0A4U6QDZ2_9ACTN</name>
<evidence type="ECO:0000313" key="2">
    <source>
        <dbReference type="Proteomes" id="UP000306985"/>
    </source>
</evidence>